<proteinExistence type="predicted"/>
<dbReference type="SUPFAM" id="SSF55797">
    <property type="entry name" value="PR-1-like"/>
    <property type="match status" value="1"/>
</dbReference>
<dbReference type="Gene3D" id="3.40.33.10">
    <property type="entry name" value="CAP"/>
    <property type="match status" value="1"/>
</dbReference>
<dbReference type="InterPro" id="IPR035940">
    <property type="entry name" value="CAP_sf"/>
</dbReference>
<evidence type="ECO:0000313" key="3">
    <source>
        <dbReference type="WBParaSite" id="SSLN_0000452701-mRNA-1"/>
    </source>
</evidence>
<dbReference type="InterPro" id="IPR001283">
    <property type="entry name" value="CRISP-related"/>
</dbReference>
<sequence>MAQEWADYLVDEICLSNSGFTLDGLRLGENISSRWSNGNFEECGNFTQLIWASSREIGVGRAIRISGSDIPVNSGLTQGPENAVCSAKTVVVCFYFPPGNVTTMFCENVPPPMYEAGICESVLEPERR</sequence>
<accession>A0A183SJI2</accession>
<protein>
    <submittedName>
        <fullName evidence="3">SCP domain-containing protein</fullName>
    </submittedName>
</protein>
<name>A0A183SJI2_SCHSO</name>
<evidence type="ECO:0000313" key="2">
    <source>
        <dbReference type="Proteomes" id="UP000275846"/>
    </source>
</evidence>
<gene>
    <name evidence="1" type="ORF">SSLN_LOCUS4380</name>
</gene>
<dbReference type="STRING" id="70667.A0A183SJI2"/>
<reference evidence="3" key="1">
    <citation type="submission" date="2016-06" db="UniProtKB">
        <authorList>
            <consortium name="WormBaseParasite"/>
        </authorList>
    </citation>
    <scope>IDENTIFICATION</scope>
</reference>
<reference evidence="1 2" key="2">
    <citation type="submission" date="2018-11" db="EMBL/GenBank/DDBJ databases">
        <authorList>
            <consortium name="Pathogen Informatics"/>
        </authorList>
    </citation>
    <scope>NUCLEOTIDE SEQUENCE [LARGE SCALE GENOMIC DNA]</scope>
    <source>
        <strain evidence="1 2">NST_G2</strain>
    </source>
</reference>
<dbReference type="PANTHER" id="PTHR10334">
    <property type="entry name" value="CYSTEINE-RICH SECRETORY PROTEIN-RELATED"/>
    <property type="match status" value="1"/>
</dbReference>
<dbReference type="OrthoDB" id="337038at2759"/>
<organism evidence="3">
    <name type="scientific">Schistocephalus solidus</name>
    <name type="common">Tapeworm</name>
    <dbReference type="NCBI Taxonomy" id="70667"/>
    <lineage>
        <taxon>Eukaryota</taxon>
        <taxon>Metazoa</taxon>
        <taxon>Spiralia</taxon>
        <taxon>Lophotrochozoa</taxon>
        <taxon>Platyhelminthes</taxon>
        <taxon>Cestoda</taxon>
        <taxon>Eucestoda</taxon>
        <taxon>Diphyllobothriidea</taxon>
        <taxon>Diphyllobothriidae</taxon>
        <taxon>Schistocephalus</taxon>
    </lineage>
</organism>
<evidence type="ECO:0000313" key="1">
    <source>
        <dbReference type="EMBL" id="VDL90765.1"/>
    </source>
</evidence>
<dbReference type="AlphaFoldDB" id="A0A183SJI2"/>
<dbReference type="WBParaSite" id="SSLN_0000452701-mRNA-1">
    <property type="protein sequence ID" value="SSLN_0000452701-mRNA-1"/>
    <property type="gene ID" value="SSLN_0000452701"/>
</dbReference>
<keyword evidence="2" id="KW-1185">Reference proteome</keyword>
<dbReference type="EMBL" id="UYSU01032843">
    <property type="protein sequence ID" value="VDL90765.1"/>
    <property type="molecule type" value="Genomic_DNA"/>
</dbReference>
<dbReference type="Proteomes" id="UP000275846">
    <property type="component" value="Unassembled WGS sequence"/>
</dbReference>